<evidence type="ECO:0000313" key="6">
    <source>
        <dbReference type="Proteomes" id="UP001595630"/>
    </source>
</evidence>
<comment type="cofactor">
    <cofactor evidence="1">
        <name>(R)-lipoate</name>
        <dbReference type="ChEBI" id="CHEBI:83088"/>
    </cofactor>
</comment>
<sequence length="251" mass="27385">MAETPGKAWPANLPPMPQIDFAQYGEVEMRDLSRSQLYAGAFLGRNWAQIPHVTHHDEAPIDALNARRKALAEDLGRKLTPLPFLIKALVNALKEFPQFNASLAPGGKQLVLKHYFHIGIATETPQGLLVPVIRDADRKSLAELADELVEKAARARDKGLPMGEMSGGSMTISSLGSIGGTAFTPIINAPEVAILGITREFERLVLEEGQVVSRRFLPLSLSYDHRVINGADAARFCRFLAQQLADPAALM</sequence>
<evidence type="ECO:0000256" key="3">
    <source>
        <dbReference type="ARBA" id="ARBA00023315"/>
    </source>
</evidence>
<evidence type="ECO:0000313" key="5">
    <source>
        <dbReference type="EMBL" id="MFC3608826.1"/>
    </source>
</evidence>
<dbReference type="SUPFAM" id="SSF52777">
    <property type="entry name" value="CoA-dependent acyltransferases"/>
    <property type="match status" value="1"/>
</dbReference>
<dbReference type="Pfam" id="PF00198">
    <property type="entry name" value="2-oxoacid_dh"/>
    <property type="match status" value="1"/>
</dbReference>
<dbReference type="InterPro" id="IPR023213">
    <property type="entry name" value="CAT-like_dom_sf"/>
</dbReference>
<evidence type="ECO:0000259" key="4">
    <source>
        <dbReference type="Pfam" id="PF00198"/>
    </source>
</evidence>
<dbReference type="PANTHER" id="PTHR43178:SF2">
    <property type="entry name" value="DIHYDROLIPOYLLYSINE-RESIDUE ACETYLTRANSFERASE COMPONENT OF PYRUVATE DEHYDROGENASE COMPLEX"/>
    <property type="match status" value="1"/>
</dbReference>
<keyword evidence="2" id="KW-0808">Transferase</keyword>
<dbReference type="Gene3D" id="3.30.559.10">
    <property type="entry name" value="Chloramphenicol acetyltransferase-like domain"/>
    <property type="match status" value="1"/>
</dbReference>
<keyword evidence="6" id="KW-1185">Reference proteome</keyword>
<evidence type="ECO:0000256" key="1">
    <source>
        <dbReference type="ARBA" id="ARBA00001938"/>
    </source>
</evidence>
<dbReference type="InterPro" id="IPR050743">
    <property type="entry name" value="2-oxoacid_DH_E2_comp"/>
</dbReference>
<gene>
    <name evidence="5" type="ORF">ACFOMF_13645</name>
</gene>
<dbReference type="Proteomes" id="UP001595630">
    <property type="component" value="Unassembled WGS sequence"/>
</dbReference>
<dbReference type="InterPro" id="IPR001078">
    <property type="entry name" value="2-oxoacid_DH_actylTfrase"/>
</dbReference>
<organism evidence="5 6">
    <name type="scientific">Stutzerimonas tarimensis</name>
    <dbReference type="NCBI Taxonomy" id="1507735"/>
    <lineage>
        <taxon>Bacteria</taxon>
        <taxon>Pseudomonadati</taxon>
        <taxon>Pseudomonadota</taxon>
        <taxon>Gammaproteobacteria</taxon>
        <taxon>Pseudomonadales</taxon>
        <taxon>Pseudomonadaceae</taxon>
        <taxon>Stutzerimonas</taxon>
    </lineage>
</organism>
<dbReference type="RefSeq" id="WP_386365721.1">
    <property type="nucleotide sequence ID" value="NZ_JBHRXZ010000022.1"/>
</dbReference>
<name>A0ABV7TAZ3_9GAMM</name>
<protein>
    <submittedName>
        <fullName evidence="5">2-oxo acid dehydrogenase subunit E2</fullName>
    </submittedName>
</protein>
<keyword evidence="3" id="KW-0012">Acyltransferase</keyword>
<comment type="caution">
    <text evidence="5">The sequence shown here is derived from an EMBL/GenBank/DDBJ whole genome shotgun (WGS) entry which is preliminary data.</text>
</comment>
<accession>A0ABV7TAZ3</accession>
<evidence type="ECO:0000256" key="2">
    <source>
        <dbReference type="ARBA" id="ARBA00022679"/>
    </source>
</evidence>
<reference evidence="6" key="1">
    <citation type="journal article" date="2019" name="Int. J. Syst. Evol. Microbiol.">
        <title>The Global Catalogue of Microorganisms (GCM) 10K type strain sequencing project: providing services to taxonomists for standard genome sequencing and annotation.</title>
        <authorList>
            <consortium name="The Broad Institute Genomics Platform"/>
            <consortium name="The Broad Institute Genome Sequencing Center for Infectious Disease"/>
            <person name="Wu L."/>
            <person name="Ma J."/>
        </authorList>
    </citation>
    <scope>NUCLEOTIDE SEQUENCE [LARGE SCALE GENOMIC DNA]</scope>
    <source>
        <strain evidence="6">KCTC 42447</strain>
    </source>
</reference>
<feature type="domain" description="2-oxoacid dehydrogenase acyltransferase catalytic" evidence="4">
    <location>
        <begin position="43"/>
        <end position="251"/>
    </location>
</feature>
<dbReference type="EMBL" id="JBHRXZ010000022">
    <property type="protein sequence ID" value="MFC3608826.1"/>
    <property type="molecule type" value="Genomic_DNA"/>
</dbReference>
<proteinExistence type="predicted"/>
<dbReference type="PANTHER" id="PTHR43178">
    <property type="entry name" value="DIHYDROLIPOAMIDE ACETYLTRANSFERASE COMPONENT OF PYRUVATE DEHYDROGENASE COMPLEX"/>
    <property type="match status" value="1"/>
</dbReference>